<gene>
    <name evidence="2" type="ORF">LJ739_08500</name>
</gene>
<dbReference type="SUPFAM" id="SSF51011">
    <property type="entry name" value="Glycosyl hydrolase domain"/>
    <property type="match status" value="1"/>
</dbReference>
<proteinExistence type="predicted"/>
<evidence type="ECO:0000259" key="1">
    <source>
        <dbReference type="SMART" id="SM00642"/>
    </source>
</evidence>
<evidence type="ECO:0000313" key="2">
    <source>
        <dbReference type="EMBL" id="MCC2616278.1"/>
    </source>
</evidence>
<dbReference type="PANTHER" id="PTHR47786:SF2">
    <property type="entry name" value="GLYCOSYL HYDROLASE FAMILY 13 CATALYTIC DOMAIN-CONTAINING PROTEIN"/>
    <property type="match status" value="1"/>
</dbReference>
<dbReference type="PANTHER" id="PTHR47786">
    <property type="entry name" value="ALPHA-1,4-GLUCAN:MALTOSE-1-PHOSPHATE MALTOSYLTRANSFERASE"/>
    <property type="match status" value="1"/>
</dbReference>
<dbReference type="SMART" id="SM00642">
    <property type="entry name" value="Aamy"/>
    <property type="match status" value="1"/>
</dbReference>
<dbReference type="Proteomes" id="UP001520878">
    <property type="component" value="Unassembled WGS sequence"/>
</dbReference>
<name>A0ABS8G785_9ALTE</name>
<organism evidence="2 3">
    <name type="scientific">Fluctibacter halophilus</name>
    <dbReference type="NCBI Taxonomy" id="226011"/>
    <lineage>
        <taxon>Bacteria</taxon>
        <taxon>Pseudomonadati</taxon>
        <taxon>Pseudomonadota</taxon>
        <taxon>Gammaproteobacteria</taxon>
        <taxon>Alteromonadales</taxon>
        <taxon>Alteromonadaceae</taxon>
        <taxon>Fluctibacter</taxon>
    </lineage>
</organism>
<dbReference type="InterPro" id="IPR006048">
    <property type="entry name" value="A-amylase/branching_C"/>
</dbReference>
<dbReference type="InterPro" id="IPR006047">
    <property type="entry name" value="GH13_cat_dom"/>
</dbReference>
<dbReference type="EMBL" id="JAJEWP010000001">
    <property type="protein sequence ID" value="MCC2616278.1"/>
    <property type="molecule type" value="Genomic_DNA"/>
</dbReference>
<feature type="domain" description="Glycosyl hydrolase family 13 catalytic" evidence="1">
    <location>
        <begin position="26"/>
        <end position="343"/>
    </location>
</feature>
<accession>A0ABS8G785</accession>
<dbReference type="InterPro" id="IPR017853">
    <property type="entry name" value="GH"/>
</dbReference>
<dbReference type="Gene3D" id="3.20.20.80">
    <property type="entry name" value="Glycosidases"/>
    <property type="match status" value="1"/>
</dbReference>
<reference evidence="2 3" key="1">
    <citation type="submission" date="2021-10" db="EMBL/GenBank/DDBJ databases">
        <title>Draft genome of Aestuariibacter halophilus JC2043.</title>
        <authorList>
            <person name="Emsley S.A."/>
            <person name="Pfannmuller K.M."/>
            <person name="Ushijima B."/>
            <person name="Saw J.H."/>
            <person name="Videau P."/>
        </authorList>
    </citation>
    <scope>NUCLEOTIDE SEQUENCE [LARGE SCALE GENOMIC DNA]</scope>
    <source>
        <strain evidence="2 3">JC2043</strain>
    </source>
</reference>
<sequence>MPSSHQAQPLVKITPPDWVKDAVIYEINVRQFTPEGTFSAAMQHFPRLVALGVDVLWLMPVHPIGTLHRKGTLGSPYAVKDYYGVNPEFGDMDDFKALVKEAHRLGLKVILDWVANHSAWDNPLTQQHPEWYDKDHNGQFRSTPWWDWSDIIDFDYHHPGLRQYMNTAMQYWVRETDIDGFRCDVAGFVPNDFWAQLRHDLSAIKPVLMLAEWESRELHFDAFDMTYAWSWNETLHSLANGKCSLQKLYKYYAWNEKAFPHEAIRMTFVSNHDKNAWDGTQFEQFGDALPGAIVLSVLGEGMPLIYNGQEAGNPRRLAFFERDPIDWQTHWVGELYTHLIHLKKRYSALHNGAWGARMQQVTNDSGHRVFSFVRHNANGGVLVLINFSPDNLTMTSQHDLYCGDYRDAFSAQPISLSCGDPLSFAPWAYRVLIKE</sequence>
<keyword evidence="3" id="KW-1185">Reference proteome</keyword>
<protein>
    <submittedName>
        <fullName evidence="2">Alpha-amylase</fullName>
    </submittedName>
</protein>
<dbReference type="CDD" id="cd11313">
    <property type="entry name" value="AmyAc_arch_bac_AmyA"/>
    <property type="match status" value="1"/>
</dbReference>
<dbReference type="Pfam" id="PF00128">
    <property type="entry name" value="Alpha-amylase"/>
    <property type="match status" value="1"/>
</dbReference>
<dbReference type="RefSeq" id="WP_229159202.1">
    <property type="nucleotide sequence ID" value="NZ_JAJEWP010000001.1"/>
</dbReference>
<dbReference type="SUPFAM" id="SSF51445">
    <property type="entry name" value="(Trans)glycosidases"/>
    <property type="match status" value="1"/>
</dbReference>
<dbReference type="Pfam" id="PF02806">
    <property type="entry name" value="Alpha-amylase_C"/>
    <property type="match status" value="1"/>
</dbReference>
<comment type="caution">
    <text evidence="2">The sequence shown here is derived from an EMBL/GenBank/DDBJ whole genome shotgun (WGS) entry which is preliminary data.</text>
</comment>
<evidence type="ECO:0000313" key="3">
    <source>
        <dbReference type="Proteomes" id="UP001520878"/>
    </source>
</evidence>